<sequence>MADEDAERALADPSSRKYGYEHLGGRAAGTLLSASANDRKTSVCTDPTQAPVPPRAGSTARERPVQPAAGDQAPQPCQWPPSAPAPVRDQAAVSPASPSFAGWAFLVLSVRSLGIT</sequence>
<gene>
    <name evidence="2" type="ORF">AURDEDRAFT_178052</name>
</gene>
<organism evidence="2 3">
    <name type="scientific">Auricularia subglabra (strain TFB-10046 / SS5)</name>
    <name type="common">White-rot fungus</name>
    <name type="synonym">Auricularia delicata (strain TFB10046)</name>
    <dbReference type="NCBI Taxonomy" id="717982"/>
    <lineage>
        <taxon>Eukaryota</taxon>
        <taxon>Fungi</taxon>
        <taxon>Dikarya</taxon>
        <taxon>Basidiomycota</taxon>
        <taxon>Agaricomycotina</taxon>
        <taxon>Agaricomycetes</taxon>
        <taxon>Auriculariales</taxon>
        <taxon>Auriculariaceae</taxon>
        <taxon>Auricularia</taxon>
    </lineage>
</organism>
<evidence type="ECO:0000313" key="2">
    <source>
        <dbReference type="EMBL" id="EJD32849.1"/>
    </source>
</evidence>
<reference evidence="3" key="1">
    <citation type="journal article" date="2012" name="Science">
        <title>The Paleozoic origin of enzymatic lignin decomposition reconstructed from 31 fungal genomes.</title>
        <authorList>
            <person name="Floudas D."/>
            <person name="Binder M."/>
            <person name="Riley R."/>
            <person name="Barry K."/>
            <person name="Blanchette R.A."/>
            <person name="Henrissat B."/>
            <person name="Martinez A.T."/>
            <person name="Otillar R."/>
            <person name="Spatafora J.W."/>
            <person name="Yadav J.S."/>
            <person name="Aerts A."/>
            <person name="Benoit I."/>
            <person name="Boyd A."/>
            <person name="Carlson A."/>
            <person name="Copeland A."/>
            <person name="Coutinho P.M."/>
            <person name="de Vries R.P."/>
            <person name="Ferreira P."/>
            <person name="Findley K."/>
            <person name="Foster B."/>
            <person name="Gaskell J."/>
            <person name="Glotzer D."/>
            <person name="Gorecki P."/>
            <person name="Heitman J."/>
            <person name="Hesse C."/>
            <person name="Hori C."/>
            <person name="Igarashi K."/>
            <person name="Jurgens J.A."/>
            <person name="Kallen N."/>
            <person name="Kersten P."/>
            <person name="Kohler A."/>
            <person name="Kuees U."/>
            <person name="Kumar T.K.A."/>
            <person name="Kuo A."/>
            <person name="LaButti K."/>
            <person name="Larrondo L.F."/>
            <person name="Lindquist E."/>
            <person name="Ling A."/>
            <person name="Lombard V."/>
            <person name="Lucas S."/>
            <person name="Lundell T."/>
            <person name="Martin R."/>
            <person name="McLaughlin D.J."/>
            <person name="Morgenstern I."/>
            <person name="Morin E."/>
            <person name="Murat C."/>
            <person name="Nagy L.G."/>
            <person name="Nolan M."/>
            <person name="Ohm R.A."/>
            <person name="Patyshakuliyeva A."/>
            <person name="Rokas A."/>
            <person name="Ruiz-Duenas F.J."/>
            <person name="Sabat G."/>
            <person name="Salamov A."/>
            <person name="Samejima M."/>
            <person name="Schmutz J."/>
            <person name="Slot J.C."/>
            <person name="St John F."/>
            <person name="Stenlid J."/>
            <person name="Sun H."/>
            <person name="Sun S."/>
            <person name="Syed K."/>
            <person name="Tsang A."/>
            <person name="Wiebenga A."/>
            <person name="Young D."/>
            <person name="Pisabarro A."/>
            <person name="Eastwood D.C."/>
            <person name="Martin F."/>
            <person name="Cullen D."/>
            <person name="Grigoriev I.V."/>
            <person name="Hibbett D.S."/>
        </authorList>
    </citation>
    <scope>NUCLEOTIDE SEQUENCE [LARGE SCALE GENOMIC DNA]</scope>
    <source>
        <strain evidence="3">TFB10046</strain>
    </source>
</reference>
<proteinExistence type="predicted"/>
<dbReference type="EMBL" id="JH688603">
    <property type="protein sequence ID" value="EJD32849.1"/>
    <property type="molecule type" value="Genomic_DNA"/>
</dbReference>
<protein>
    <submittedName>
        <fullName evidence="2">Uncharacterized protein</fullName>
    </submittedName>
</protein>
<accession>J0CRG5</accession>
<name>J0CRG5_AURST</name>
<keyword evidence="3" id="KW-1185">Reference proteome</keyword>
<feature type="region of interest" description="Disordered" evidence="1">
    <location>
        <begin position="37"/>
        <end position="94"/>
    </location>
</feature>
<dbReference type="InParanoid" id="J0CRG5"/>
<dbReference type="KEGG" id="adl:AURDEDRAFT_178052"/>
<dbReference type="Proteomes" id="UP000006514">
    <property type="component" value="Unassembled WGS sequence"/>
</dbReference>
<feature type="compositionally biased region" description="Polar residues" evidence="1">
    <location>
        <begin position="37"/>
        <end position="48"/>
    </location>
</feature>
<evidence type="ECO:0000256" key="1">
    <source>
        <dbReference type="SAM" id="MobiDB-lite"/>
    </source>
</evidence>
<evidence type="ECO:0000313" key="3">
    <source>
        <dbReference type="Proteomes" id="UP000006514"/>
    </source>
</evidence>
<dbReference type="AlphaFoldDB" id="J0CRG5"/>